<evidence type="ECO:0000256" key="6">
    <source>
        <dbReference type="ARBA" id="ARBA00050189"/>
    </source>
</evidence>
<evidence type="ECO:0000313" key="14">
    <source>
        <dbReference type="EMBL" id="KAK4886710.1"/>
    </source>
</evidence>
<dbReference type="FunFam" id="3.40.630.30:FF:000046">
    <property type="entry name" value="Dopamine N-acetyltransferase"/>
    <property type="match status" value="1"/>
</dbReference>
<gene>
    <name evidence="14" type="ORF">RN001_002981</name>
</gene>
<evidence type="ECO:0000313" key="15">
    <source>
        <dbReference type="Proteomes" id="UP001353858"/>
    </source>
</evidence>
<comment type="catalytic activity">
    <reaction evidence="13">
        <text>serotonin + acetyl-CoA = N-acetylserotonin + CoA + H(+)</text>
        <dbReference type="Rhea" id="RHEA:25217"/>
        <dbReference type="ChEBI" id="CHEBI:15378"/>
        <dbReference type="ChEBI" id="CHEBI:17697"/>
        <dbReference type="ChEBI" id="CHEBI:57287"/>
        <dbReference type="ChEBI" id="CHEBI:57288"/>
        <dbReference type="ChEBI" id="CHEBI:350546"/>
        <dbReference type="EC" id="2.3.1.87"/>
    </reaction>
    <physiologicalReaction direction="left-to-right" evidence="13">
        <dbReference type="Rhea" id="RHEA:25218"/>
    </physiologicalReaction>
</comment>
<evidence type="ECO:0000256" key="9">
    <source>
        <dbReference type="ARBA" id="ARBA00051711"/>
    </source>
</evidence>
<evidence type="ECO:0000256" key="2">
    <source>
        <dbReference type="ARBA" id="ARBA00023315"/>
    </source>
</evidence>
<dbReference type="InterPro" id="IPR016181">
    <property type="entry name" value="Acyl_CoA_acyltransferase"/>
</dbReference>
<dbReference type="PANTHER" id="PTHR20905:SF1">
    <property type="entry name" value="AT07410P-RELATED"/>
    <property type="match status" value="1"/>
</dbReference>
<comment type="similarity">
    <text evidence="4">Belongs to the acetyltransferase family. AANAT subfamily.</text>
</comment>
<proteinExistence type="inferred from homology"/>
<comment type="catalytic activity">
    <reaction evidence="7">
        <text>serotonin + octadecanoyl-CoA = N-octadecanoyl-serotonin + CoA + H(+)</text>
        <dbReference type="Rhea" id="RHEA:51400"/>
        <dbReference type="ChEBI" id="CHEBI:15378"/>
        <dbReference type="ChEBI" id="CHEBI:57287"/>
        <dbReference type="ChEBI" id="CHEBI:57394"/>
        <dbReference type="ChEBI" id="CHEBI:134065"/>
        <dbReference type="ChEBI" id="CHEBI:350546"/>
    </reaction>
    <physiologicalReaction direction="left-to-right" evidence="7">
        <dbReference type="Rhea" id="RHEA:51401"/>
    </physiologicalReaction>
</comment>
<evidence type="ECO:0000256" key="10">
    <source>
        <dbReference type="ARBA" id="ARBA00051823"/>
    </source>
</evidence>
<comment type="catalytic activity">
    <reaction evidence="11">
        <text>serotonin + hexadecanoyl-CoA = N-hexadecanoyl-serotonin + CoA + H(+)</text>
        <dbReference type="Rhea" id="RHEA:51384"/>
        <dbReference type="ChEBI" id="CHEBI:15378"/>
        <dbReference type="ChEBI" id="CHEBI:57287"/>
        <dbReference type="ChEBI" id="CHEBI:57379"/>
        <dbReference type="ChEBI" id="CHEBI:134059"/>
        <dbReference type="ChEBI" id="CHEBI:350546"/>
    </reaction>
    <physiologicalReaction direction="left-to-right" evidence="11">
        <dbReference type="Rhea" id="RHEA:51385"/>
    </physiologicalReaction>
</comment>
<organism evidence="14 15">
    <name type="scientific">Aquatica leii</name>
    <dbReference type="NCBI Taxonomy" id="1421715"/>
    <lineage>
        <taxon>Eukaryota</taxon>
        <taxon>Metazoa</taxon>
        <taxon>Ecdysozoa</taxon>
        <taxon>Arthropoda</taxon>
        <taxon>Hexapoda</taxon>
        <taxon>Insecta</taxon>
        <taxon>Pterygota</taxon>
        <taxon>Neoptera</taxon>
        <taxon>Endopterygota</taxon>
        <taxon>Coleoptera</taxon>
        <taxon>Polyphaga</taxon>
        <taxon>Elateriformia</taxon>
        <taxon>Elateroidea</taxon>
        <taxon>Lampyridae</taxon>
        <taxon>Luciolinae</taxon>
        <taxon>Aquatica</taxon>
    </lineage>
</organism>
<dbReference type="Gene3D" id="3.40.630.30">
    <property type="match status" value="1"/>
</dbReference>
<dbReference type="PANTHER" id="PTHR20905">
    <property type="entry name" value="N-ACETYLTRANSFERASE-RELATED"/>
    <property type="match status" value="1"/>
</dbReference>
<evidence type="ECO:0000256" key="5">
    <source>
        <dbReference type="ARBA" id="ARBA00039114"/>
    </source>
</evidence>
<comment type="caution">
    <text evidence="14">The sequence shown here is derived from an EMBL/GenBank/DDBJ whole genome shotgun (WGS) entry which is preliminary data.</text>
</comment>
<comment type="catalytic activity">
    <reaction evidence="8">
        <text>serotonin + (5Z,8Z,11Z,14Z)-eicosatetraenoyl-CoA = N-[(5Z,8Z,11Z,14Z)-eicosatetraenoyl]-serotonin + CoA + H(+)</text>
        <dbReference type="Rhea" id="RHEA:51396"/>
        <dbReference type="ChEBI" id="CHEBI:15378"/>
        <dbReference type="ChEBI" id="CHEBI:57287"/>
        <dbReference type="ChEBI" id="CHEBI:57368"/>
        <dbReference type="ChEBI" id="CHEBI:132255"/>
        <dbReference type="ChEBI" id="CHEBI:350546"/>
    </reaction>
    <physiologicalReaction direction="left-to-right" evidence="8">
        <dbReference type="Rhea" id="RHEA:51397"/>
    </physiologicalReaction>
</comment>
<comment type="catalytic activity">
    <reaction evidence="12">
        <text>dopamine + hexadecanoyl-CoA = N-hexadecanoyl-dopamine + CoA + H(+)</text>
        <dbReference type="Rhea" id="RHEA:51376"/>
        <dbReference type="ChEBI" id="CHEBI:15378"/>
        <dbReference type="ChEBI" id="CHEBI:57287"/>
        <dbReference type="ChEBI" id="CHEBI:57379"/>
        <dbReference type="ChEBI" id="CHEBI:59905"/>
        <dbReference type="ChEBI" id="CHEBI:134058"/>
    </reaction>
    <physiologicalReaction direction="left-to-right" evidence="12">
        <dbReference type="Rhea" id="RHEA:51377"/>
    </physiologicalReaction>
</comment>
<reference evidence="15" key="1">
    <citation type="submission" date="2023-01" db="EMBL/GenBank/DDBJ databases">
        <title>Key to firefly adult light organ development and bioluminescence: homeobox transcription factors regulate luciferase expression and transportation to peroxisome.</title>
        <authorList>
            <person name="Fu X."/>
        </authorList>
    </citation>
    <scope>NUCLEOTIDE SEQUENCE [LARGE SCALE GENOMIC DNA]</scope>
</reference>
<evidence type="ECO:0000256" key="7">
    <source>
        <dbReference type="ARBA" id="ARBA00050849"/>
    </source>
</evidence>
<comment type="pathway">
    <text evidence="3">Aromatic compound metabolism; melatonin biosynthesis; melatonin from serotonin: step 1/2.</text>
</comment>
<evidence type="ECO:0000256" key="12">
    <source>
        <dbReference type="ARBA" id="ARBA00052335"/>
    </source>
</evidence>
<dbReference type="EC" id="2.3.1.87" evidence="5"/>
<accession>A0AAN7SSY0</accession>
<name>A0AAN7SSY0_9COLE</name>
<comment type="catalytic activity">
    <reaction evidence="10">
        <text>serotonin + (9Z)-octadecenoyl-CoA = N-(9Z-octadecenoyl)-serotonin + CoA + H(+)</text>
        <dbReference type="Rhea" id="RHEA:51392"/>
        <dbReference type="ChEBI" id="CHEBI:15378"/>
        <dbReference type="ChEBI" id="CHEBI:57287"/>
        <dbReference type="ChEBI" id="CHEBI:57387"/>
        <dbReference type="ChEBI" id="CHEBI:134064"/>
        <dbReference type="ChEBI" id="CHEBI:350546"/>
    </reaction>
    <physiologicalReaction direction="left-to-right" evidence="10">
        <dbReference type="Rhea" id="RHEA:51393"/>
    </physiologicalReaction>
</comment>
<evidence type="ECO:0000256" key="11">
    <source>
        <dbReference type="ARBA" id="ARBA00052178"/>
    </source>
</evidence>
<dbReference type="EMBL" id="JARPUR010000001">
    <property type="protein sequence ID" value="KAK4886710.1"/>
    <property type="molecule type" value="Genomic_DNA"/>
</dbReference>
<dbReference type="Proteomes" id="UP001353858">
    <property type="component" value="Unassembled WGS sequence"/>
</dbReference>
<comment type="catalytic activity">
    <reaction evidence="9">
        <text>dopamine + acetyl-CoA = N-acetyldopamine + CoA + H(+)</text>
        <dbReference type="Rhea" id="RHEA:51388"/>
        <dbReference type="ChEBI" id="CHEBI:15378"/>
        <dbReference type="ChEBI" id="CHEBI:57287"/>
        <dbReference type="ChEBI" id="CHEBI:57288"/>
        <dbReference type="ChEBI" id="CHEBI:59905"/>
        <dbReference type="ChEBI" id="CHEBI:125678"/>
    </reaction>
    <physiologicalReaction direction="left-to-right" evidence="9">
        <dbReference type="Rhea" id="RHEA:51389"/>
    </physiologicalReaction>
</comment>
<evidence type="ECO:0000256" key="1">
    <source>
        <dbReference type="ARBA" id="ARBA00022679"/>
    </source>
</evidence>
<evidence type="ECO:0000256" key="4">
    <source>
        <dbReference type="ARBA" id="ARBA00038182"/>
    </source>
</evidence>
<evidence type="ECO:0000256" key="13">
    <source>
        <dbReference type="ARBA" id="ARBA00052491"/>
    </source>
</evidence>
<dbReference type="GO" id="GO:0004059">
    <property type="term" value="F:aralkylamine N-acetyltransferase activity"/>
    <property type="evidence" value="ECO:0007669"/>
    <property type="project" value="UniProtKB-EC"/>
</dbReference>
<dbReference type="AlphaFoldDB" id="A0AAN7SSY0"/>
<comment type="catalytic activity">
    <reaction evidence="6">
        <text>dopamine + (9Z)-octadecenoyl-CoA = N-(9Z-octadecanoyl)-dopamine + CoA + H(+)</text>
        <dbReference type="Rhea" id="RHEA:51380"/>
        <dbReference type="ChEBI" id="CHEBI:15378"/>
        <dbReference type="ChEBI" id="CHEBI:31883"/>
        <dbReference type="ChEBI" id="CHEBI:57287"/>
        <dbReference type="ChEBI" id="CHEBI:57387"/>
        <dbReference type="ChEBI" id="CHEBI:59905"/>
    </reaction>
    <physiologicalReaction direction="left-to-right" evidence="6">
        <dbReference type="Rhea" id="RHEA:51381"/>
    </physiologicalReaction>
</comment>
<keyword evidence="15" id="KW-1185">Reference proteome</keyword>
<protein>
    <recommendedName>
        <fullName evidence="5">aralkylamine N-acetyltransferase</fullName>
        <ecNumber evidence="5">2.3.1.87</ecNumber>
    </recommendedName>
</protein>
<dbReference type="SUPFAM" id="SSF55729">
    <property type="entry name" value="Acyl-CoA N-acyltransferases (Nat)"/>
    <property type="match status" value="1"/>
</dbReference>
<evidence type="ECO:0000256" key="8">
    <source>
        <dbReference type="ARBA" id="ARBA00051284"/>
    </source>
</evidence>
<keyword evidence="1" id="KW-0808">Transferase</keyword>
<sequence length="235" mass="26429">MMHFKSVQESSTLPTNIRPGSEHYEIRAATENDSEAIVYHLRKFFFKDEPLNVAVELTNSEKSSCEELESYSLKSICEGTSLMAITSSNYVIGVCLNANVSKNEICEEEKAICPKFAMVKKFLDYSGNEGTKAISKQFPNVDKIMLVKIVSTDSAWRGKGIAKELLDKSRKIGQQLGYGLMRVDCSSYYSAKAVARLGFQCVYELKYEDYKENGQPVFKTKEPHSAFSVYVQKIG</sequence>
<evidence type="ECO:0000256" key="3">
    <source>
        <dbReference type="ARBA" id="ARBA00037926"/>
    </source>
</evidence>
<dbReference type="CDD" id="cd04301">
    <property type="entry name" value="NAT_SF"/>
    <property type="match status" value="1"/>
</dbReference>
<keyword evidence="2" id="KW-0012">Acyltransferase</keyword>